<dbReference type="Proteomes" id="UP000093561">
    <property type="component" value="Unassembled WGS sequence"/>
</dbReference>
<dbReference type="AlphaFoldDB" id="A0AAF5RX88"/>
<protein>
    <submittedName>
        <fullName evidence="2 3">Uncharacterized protein</fullName>
    </submittedName>
</protein>
<dbReference type="WBParaSite" id="mrna-Wban_09145">
    <property type="protein sequence ID" value="mrna-Wban_09145"/>
    <property type="gene ID" value="Wban_09145"/>
</dbReference>
<evidence type="ECO:0000313" key="1">
    <source>
        <dbReference type="Proteomes" id="UP000093561"/>
    </source>
</evidence>
<dbReference type="WBParaSite" id="mrna-Wban_09138">
    <property type="protein sequence ID" value="mrna-Wban_09138"/>
    <property type="gene ID" value="Wban_09138"/>
</dbReference>
<reference evidence="2 3" key="3">
    <citation type="submission" date="2024-02" db="UniProtKB">
        <authorList>
            <consortium name="WormBaseParasite"/>
        </authorList>
    </citation>
    <scope>IDENTIFICATION</scope>
    <source>
        <strain evidence="2 3">pt0022</strain>
    </source>
</reference>
<evidence type="ECO:0000313" key="3">
    <source>
        <dbReference type="WBParaSite" id="mrna-Wban_09145"/>
    </source>
</evidence>
<proteinExistence type="predicted"/>
<evidence type="ECO:0000313" key="2">
    <source>
        <dbReference type="WBParaSite" id="mrna-Wban_09138"/>
    </source>
</evidence>
<accession>A0AAF5RX88</accession>
<sequence length="30" mass="3522">MDKNSNTSLHILKINLLTSWIFKLVQLTIH</sequence>
<name>A0AAF5RX88_WUCBA</name>
<organism evidence="1 3">
    <name type="scientific">Wuchereria bancrofti</name>
    <dbReference type="NCBI Taxonomy" id="6293"/>
    <lineage>
        <taxon>Eukaryota</taxon>
        <taxon>Metazoa</taxon>
        <taxon>Ecdysozoa</taxon>
        <taxon>Nematoda</taxon>
        <taxon>Chromadorea</taxon>
        <taxon>Rhabditida</taxon>
        <taxon>Spirurina</taxon>
        <taxon>Spiruromorpha</taxon>
        <taxon>Filarioidea</taxon>
        <taxon>Onchocercidae</taxon>
        <taxon>Wuchereria</taxon>
    </lineage>
</organism>
<reference evidence="1" key="2">
    <citation type="journal article" date="2016" name="Mol. Ecol.">
        <title>Population genomics of the filarial nematode parasite Wuchereria bancrofti from mosquitoes.</title>
        <authorList>
            <person name="Small S.T."/>
            <person name="Reimer L.J."/>
            <person name="Tisch D.J."/>
            <person name="King C.L."/>
            <person name="Christensen B.M."/>
            <person name="Siba P.M."/>
            <person name="Kazura J.W."/>
            <person name="Serre D."/>
            <person name="Zimmerman P.A."/>
        </authorList>
    </citation>
    <scope>NUCLEOTIDE SEQUENCE</scope>
    <source>
        <strain evidence="1">pt0022</strain>
    </source>
</reference>
<reference evidence="1" key="1">
    <citation type="submission" date="2015-03" db="EMBL/GenBank/DDBJ databases">
        <title>Wuchereria bancrofti Genome Sequencing Papua New Guinea Strain.</title>
        <authorList>
            <person name="Small S.T."/>
            <person name="Serre D."/>
            <person name="Zimmerman P.A."/>
        </authorList>
    </citation>
    <scope>NUCLEOTIDE SEQUENCE [LARGE SCALE GENOMIC DNA]</scope>
    <source>
        <strain evidence="1">pt0022</strain>
    </source>
</reference>